<accession>A0A3R7GX56</accession>
<evidence type="ECO:0000313" key="6">
    <source>
        <dbReference type="Proteomes" id="UP000285624"/>
    </source>
</evidence>
<comment type="caution">
    <text evidence="5">The sequence shown here is derived from an EMBL/GenBank/DDBJ whole genome shotgun (WGS) entry which is preliminary data.</text>
</comment>
<evidence type="ECO:0000313" key="7">
    <source>
        <dbReference type="Proteomes" id="UP000285883"/>
    </source>
</evidence>
<reference evidence="2" key="3">
    <citation type="submission" date="2020-06" db="EMBL/GenBank/DDBJ databases">
        <authorList>
            <person name="Studholme D.J."/>
        </authorList>
    </citation>
    <scope>NUCLEOTIDE SEQUENCE</scope>
    <source>
        <strain evidence="2">NZFS 2646</strain>
        <strain evidence="3">NZFS 3630</strain>
    </source>
</reference>
<evidence type="ECO:0000256" key="1">
    <source>
        <dbReference type="SAM" id="SignalP"/>
    </source>
</evidence>
<dbReference type="EMBL" id="JPWV03000101">
    <property type="protein sequence ID" value="KAG2525004.1"/>
    <property type="molecule type" value="Genomic_DNA"/>
</dbReference>
<organism evidence="5 6">
    <name type="scientific">Phytophthora kernoviae</name>
    <dbReference type="NCBI Taxonomy" id="325452"/>
    <lineage>
        <taxon>Eukaryota</taxon>
        <taxon>Sar</taxon>
        <taxon>Stramenopiles</taxon>
        <taxon>Oomycota</taxon>
        <taxon>Peronosporomycetes</taxon>
        <taxon>Peronosporales</taxon>
        <taxon>Peronosporaceae</taxon>
        <taxon>Phytophthora</taxon>
    </lineage>
</organism>
<gene>
    <name evidence="4" type="ORF">BBI17_004789</name>
    <name evidence="5" type="ORF">BBO99_00004750</name>
    <name evidence="2" type="ORF">JM16_004428</name>
    <name evidence="3" type="ORF">JM18_004219</name>
</gene>
<dbReference type="Proteomes" id="UP000285883">
    <property type="component" value="Unassembled WGS sequence"/>
</dbReference>
<dbReference type="Proteomes" id="UP000785171">
    <property type="component" value="Unassembled WGS sequence"/>
</dbReference>
<reference evidence="6 7" key="2">
    <citation type="submission" date="2018-07" db="EMBL/GenBank/DDBJ databases">
        <title>Genome sequencing of oomycete isolates from Chile give support for New Zealand origin for Phytophthora kernoviae and make available the first Nothophytophthora sp. genome.</title>
        <authorList>
            <person name="Studholme D.J."/>
            <person name="Sanfuentes E."/>
            <person name="Panda P."/>
            <person name="Hill R."/>
            <person name="Sambles C."/>
            <person name="Grant M."/>
            <person name="Williams N.M."/>
            <person name="Mcdougal R.L."/>
        </authorList>
    </citation>
    <scope>NUCLEOTIDE SEQUENCE [LARGE SCALE GENOMIC DNA]</scope>
    <source>
        <strain evidence="4">Chile2</strain>
        <strain evidence="5">Chile4</strain>
    </source>
</reference>
<evidence type="ECO:0000313" key="3">
    <source>
        <dbReference type="EMBL" id="KAG2526766.1"/>
    </source>
</evidence>
<dbReference type="Proteomes" id="UP000285624">
    <property type="component" value="Unassembled WGS sequence"/>
</dbReference>
<evidence type="ECO:0000313" key="2">
    <source>
        <dbReference type="EMBL" id="KAG2525004.1"/>
    </source>
</evidence>
<dbReference type="EMBL" id="MBDN02000120">
    <property type="protein sequence ID" value="RLN80098.1"/>
    <property type="molecule type" value="Genomic_DNA"/>
</dbReference>
<sequence length="121" mass="13453">MLLLTIVSSVWSPIVALRPRHLLAFYPLTGDYKDYAPYGTDGYGQNGVPHGLSPEGMDQVNETRLEISGGLDLPLNIHRQTFPQLTLGGWVQADQTVTSRAGMVLLLDEPYAWNEEDGRLR</sequence>
<keyword evidence="6" id="KW-1185">Reference proteome</keyword>
<dbReference type="AlphaFoldDB" id="A0A3R7GX56"/>
<dbReference type="Proteomes" id="UP000792063">
    <property type="component" value="Unassembled WGS sequence"/>
</dbReference>
<keyword evidence="1" id="KW-0732">Signal</keyword>
<evidence type="ECO:0000313" key="4">
    <source>
        <dbReference type="EMBL" id="RLN14411.1"/>
    </source>
</evidence>
<dbReference type="EMBL" id="JPWU03000095">
    <property type="protein sequence ID" value="KAG2526766.1"/>
    <property type="molecule type" value="Genomic_DNA"/>
</dbReference>
<dbReference type="EMBL" id="MAYM02001601">
    <property type="protein sequence ID" value="RLN14411.1"/>
    <property type="molecule type" value="Genomic_DNA"/>
</dbReference>
<feature type="signal peptide" evidence="1">
    <location>
        <begin position="1"/>
        <end position="16"/>
    </location>
</feature>
<feature type="chain" id="PRO_5044084804" evidence="1">
    <location>
        <begin position="17"/>
        <end position="121"/>
    </location>
</feature>
<protein>
    <submittedName>
        <fullName evidence="5">Uncharacterized protein</fullName>
    </submittedName>
</protein>
<evidence type="ECO:0000313" key="5">
    <source>
        <dbReference type="EMBL" id="RLN80098.1"/>
    </source>
</evidence>
<name>A0A3R7GX56_9STRA</name>
<reference evidence="2" key="1">
    <citation type="journal article" date="2015" name="Genom Data">
        <title>Genome sequences of six Phytophthora species associated with forests in New Zealand.</title>
        <authorList>
            <person name="Studholme D.J."/>
            <person name="McDougal R.L."/>
            <person name="Sambles C."/>
            <person name="Hansen E."/>
            <person name="Hardy G."/>
            <person name="Grant M."/>
            <person name="Ganley R.J."/>
            <person name="Williams N.M."/>
        </authorList>
    </citation>
    <scope>NUCLEOTIDE SEQUENCE</scope>
    <source>
        <strain evidence="2">NZFS 2646</strain>
        <strain evidence="3">NZFS 3630</strain>
    </source>
</reference>
<proteinExistence type="predicted"/>